<dbReference type="Proteomes" id="UP001383192">
    <property type="component" value="Unassembled WGS sequence"/>
</dbReference>
<evidence type="ECO:0000313" key="2">
    <source>
        <dbReference type="Proteomes" id="UP001383192"/>
    </source>
</evidence>
<sequence>DVSSTLVSGVPRALCIYRDTYQEAVDVFITAVLRGQTEVVVIPYSRRPDVQTAPTAYMYPGF</sequence>
<reference evidence="1 2" key="1">
    <citation type="submission" date="2024-01" db="EMBL/GenBank/DDBJ databases">
        <title>A draft genome for a cacao thread blight-causing isolate of Paramarasmius palmivorus.</title>
        <authorList>
            <person name="Baruah I.K."/>
            <person name="Bukari Y."/>
            <person name="Amoako-Attah I."/>
            <person name="Meinhardt L.W."/>
            <person name="Bailey B.A."/>
            <person name="Cohen S.P."/>
        </authorList>
    </citation>
    <scope>NUCLEOTIDE SEQUENCE [LARGE SCALE GENOMIC DNA]</scope>
    <source>
        <strain evidence="1 2">GH-12</strain>
    </source>
</reference>
<dbReference type="EMBL" id="JAYKXP010000011">
    <property type="protein sequence ID" value="KAK7053092.1"/>
    <property type="molecule type" value="Genomic_DNA"/>
</dbReference>
<organism evidence="1 2">
    <name type="scientific">Paramarasmius palmivorus</name>
    <dbReference type="NCBI Taxonomy" id="297713"/>
    <lineage>
        <taxon>Eukaryota</taxon>
        <taxon>Fungi</taxon>
        <taxon>Dikarya</taxon>
        <taxon>Basidiomycota</taxon>
        <taxon>Agaricomycotina</taxon>
        <taxon>Agaricomycetes</taxon>
        <taxon>Agaricomycetidae</taxon>
        <taxon>Agaricales</taxon>
        <taxon>Marasmiineae</taxon>
        <taxon>Marasmiaceae</taxon>
        <taxon>Paramarasmius</taxon>
    </lineage>
</organism>
<accession>A0AAW0DNL6</accession>
<proteinExistence type="predicted"/>
<feature type="non-terminal residue" evidence="1">
    <location>
        <position position="1"/>
    </location>
</feature>
<keyword evidence="2" id="KW-1185">Reference proteome</keyword>
<evidence type="ECO:0000313" key="1">
    <source>
        <dbReference type="EMBL" id="KAK7053092.1"/>
    </source>
</evidence>
<gene>
    <name evidence="1" type="ORF">VNI00_004413</name>
</gene>
<protein>
    <submittedName>
        <fullName evidence="1">Uncharacterized protein</fullName>
    </submittedName>
</protein>
<comment type="caution">
    <text evidence="1">The sequence shown here is derived from an EMBL/GenBank/DDBJ whole genome shotgun (WGS) entry which is preliminary data.</text>
</comment>
<dbReference type="AlphaFoldDB" id="A0AAW0DNL6"/>
<name>A0AAW0DNL6_9AGAR</name>